<proteinExistence type="predicted"/>
<evidence type="ECO:0000313" key="2">
    <source>
        <dbReference type="EMBL" id="OLP81822.1"/>
    </source>
</evidence>
<dbReference type="Gene3D" id="3.10.28.10">
    <property type="entry name" value="Homing endonucleases"/>
    <property type="match status" value="1"/>
</dbReference>
<protein>
    <recommendedName>
        <fullName evidence="1">Homing endonuclease LAGLIDADG domain-containing protein</fullName>
    </recommendedName>
</protein>
<organism evidence="2 3">
    <name type="scientific">Symbiodinium microadriaticum</name>
    <name type="common">Dinoflagellate</name>
    <name type="synonym">Zooxanthella microadriatica</name>
    <dbReference type="NCBI Taxonomy" id="2951"/>
    <lineage>
        <taxon>Eukaryota</taxon>
        <taxon>Sar</taxon>
        <taxon>Alveolata</taxon>
        <taxon>Dinophyceae</taxon>
        <taxon>Suessiales</taxon>
        <taxon>Symbiodiniaceae</taxon>
        <taxon>Symbiodinium</taxon>
    </lineage>
</organism>
<accession>A0A1Q9CFX1</accession>
<dbReference type="InterPro" id="IPR004860">
    <property type="entry name" value="LAGLIDADG_dom"/>
</dbReference>
<comment type="caution">
    <text evidence="2">The sequence shown here is derived from an EMBL/GenBank/DDBJ whole genome shotgun (WGS) entry which is preliminary data.</text>
</comment>
<dbReference type="Proteomes" id="UP000186817">
    <property type="component" value="Unassembled WGS sequence"/>
</dbReference>
<sequence length="753" mass="84336">MWSGLFRSHLSQPTLCRRAWAHHLRRSWHSLAASSVQAAIALPGDALEILQEKNSTLRAMLQTLQWPRLLRFHGYGETHELPLRSDKCKPPGALPAADERVLQYLAGFFDGDGCVFGGGIHVVQCFDRAEVLMLFRTAFGGSITKNRDGKGLNRPILQWRVFGQAARQAASLLAPRSITKHRQLLLLAGLPPQASSRSRQECTSELSFLKRFDSAVSRECSVEYFTGLFDADGHIALAGNAALRVEVSQKFGTVLRCLQHMLAHDLGIQASLYHLESKSTLRIRGTSACKAVLREMLGSGMLAKARQAELAVNVTLQNAVEVGKEMTNCVGNQTCGKRQDHAGRVRALKIARMQAKARAGIGDSSQLQELHRLRKKLKQHEFISQVKNHGFQHPAKLLFHGLDHKEMKAVMLEDMLFLDRWKPPAFLTRTANPQAMEEFKALLVRNYKNFLKAWRHCLDQGQIVAAVALYLSWVPETLNTMWVRLVRSHLPQPTTRTIAWALPKFATWAAESLGARPGDTLETLRHKNAKLRAVLKTTQWPRLLRFHGSDGEAYELPLRSQKTCPSPPPLPADADDILQYLGGFFDGDGCVAGYLAHCRLVVGQSFDKAEILILFQATFGGSISRHRAGTGLRKPMIKWEISGQACRRAARLLAPYSLTKQRQLLLAADWPEHAFGRQQFVVELSRLKRHDSAVVGPCSVRYLAGFFDAEGNILPRHYISIRLRMVQKFRTVLDCLLRFLMQDLGPKNVSAFA</sequence>
<dbReference type="AlphaFoldDB" id="A0A1Q9CFX1"/>
<gene>
    <name evidence="2" type="ORF">AK812_SmicGene37593</name>
</gene>
<dbReference type="GO" id="GO:0004519">
    <property type="term" value="F:endonuclease activity"/>
    <property type="evidence" value="ECO:0007669"/>
    <property type="project" value="InterPro"/>
</dbReference>
<dbReference type="EMBL" id="LSRX01001247">
    <property type="protein sequence ID" value="OLP81822.1"/>
    <property type="molecule type" value="Genomic_DNA"/>
</dbReference>
<keyword evidence="3" id="KW-1185">Reference proteome</keyword>
<dbReference type="InterPro" id="IPR027434">
    <property type="entry name" value="Homing_endonucl"/>
</dbReference>
<name>A0A1Q9CFX1_SYMMI</name>
<dbReference type="SUPFAM" id="SSF55608">
    <property type="entry name" value="Homing endonucleases"/>
    <property type="match status" value="3"/>
</dbReference>
<evidence type="ECO:0000259" key="1">
    <source>
        <dbReference type="Pfam" id="PF14528"/>
    </source>
</evidence>
<evidence type="ECO:0000313" key="3">
    <source>
        <dbReference type="Proteomes" id="UP000186817"/>
    </source>
</evidence>
<dbReference type="Pfam" id="PF14528">
    <property type="entry name" value="LAGLIDADG_3"/>
    <property type="match status" value="1"/>
</dbReference>
<dbReference type="OrthoDB" id="10338907at2759"/>
<feature type="domain" description="Homing endonuclease LAGLIDADG" evidence="1">
    <location>
        <begin position="221"/>
        <end position="275"/>
    </location>
</feature>
<reference evidence="2 3" key="1">
    <citation type="submission" date="2016-02" db="EMBL/GenBank/DDBJ databases">
        <title>Genome analysis of coral dinoflagellate symbionts highlights evolutionary adaptations to a symbiotic lifestyle.</title>
        <authorList>
            <person name="Aranda M."/>
            <person name="Li Y."/>
            <person name="Liew Y.J."/>
            <person name="Baumgarten S."/>
            <person name="Simakov O."/>
            <person name="Wilson M."/>
            <person name="Piel J."/>
            <person name="Ashoor H."/>
            <person name="Bougouffa S."/>
            <person name="Bajic V.B."/>
            <person name="Ryu T."/>
            <person name="Ravasi T."/>
            <person name="Bayer T."/>
            <person name="Micklem G."/>
            <person name="Kim H."/>
            <person name="Bhak J."/>
            <person name="Lajeunesse T.C."/>
            <person name="Voolstra C.R."/>
        </authorList>
    </citation>
    <scope>NUCLEOTIDE SEQUENCE [LARGE SCALE GENOMIC DNA]</scope>
    <source>
        <strain evidence="2 3">CCMP2467</strain>
    </source>
</reference>